<keyword evidence="3" id="KW-0677">Repeat</keyword>
<reference evidence="8" key="1">
    <citation type="submission" date="2021-05" db="EMBL/GenBank/DDBJ databases">
        <authorList>
            <person name="Alioto T."/>
            <person name="Alioto T."/>
            <person name="Gomez Garrido J."/>
        </authorList>
    </citation>
    <scope>NUCLEOTIDE SEQUENCE</scope>
</reference>
<dbReference type="InterPro" id="IPR005607">
    <property type="entry name" value="BSD_dom"/>
</dbReference>
<accession>A0A8D8LVG5</accession>
<dbReference type="Gene3D" id="6.10.140.1200">
    <property type="match status" value="1"/>
</dbReference>
<dbReference type="InterPro" id="IPR027079">
    <property type="entry name" value="Tfb1/GTF2H1"/>
</dbReference>
<dbReference type="GO" id="GO:0000439">
    <property type="term" value="C:transcription factor TFIIH core complex"/>
    <property type="evidence" value="ECO:0007669"/>
    <property type="project" value="InterPro"/>
</dbReference>
<dbReference type="GO" id="GO:0006289">
    <property type="term" value="P:nucleotide-excision repair"/>
    <property type="evidence" value="ECO:0007669"/>
    <property type="project" value="InterPro"/>
</dbReference>
<dbReference type="Gene3D" id="2.30.29.30">
    <property type="entry name" value="Pleckstrin-homology domain (PH domain)/Phosphotyrosine-binding domain (PTB)"/>
    <property type="match status" value="1"/>
</dbReference>
<dbReference type="InterPro" id="IPR035925">
    <property type="entry name" value="BSD_dom_sf"/>
</dbReference>
<evidence type="ECO:0000313" key="8">
    <source>
        <dbReference type="EMBL" id="CAG6615703.1"/>
    </source>
</evidence>
<evidence type="ECO:0000256" key="1">
    <source>
        <dbReference type="ARBA" id="ARBA00004123"/>
    </source>
</evidence>
<dbReference type="Gene3D" id="1.10.3970.10">
    <property type="entry name" value="BSD domain"/>
    <property type="match status" value="1"/>
</dbReference>
<evidence type="ECO:0000256" key="3">
    <source>
        <dbReference type="ARBA" id="ARBA00022737"/>
    </source>
</evidence>
<evidence type="ECO:0000256" key="4">
    <source>
        <dbReference type="ARBA" id="ARBA00023015"/>
    </source>
</evidence>
<feature type="domain" description="BSD" evidence="7">
    <location>
        <begin position="127"/>
        <end position="174"/>
    </location>
</feature>
<proteinExistence type="inferred from homology"/>
<comment type="similarity">
    <text evidence="2">Belongs to the TFB1 family.</text>
</comment>
<evidence type="ECO:0000259" key="7">
    <source>
        <dbReference type="PROSITE" id="PS50858"/>
    </source>
</evidence>
<dbReference type="Pfam" id="PF08567">
    <property type="entry name" value="PH_TFIIH"/>
    <property type="match status" value="1"/>
</dbReference>
<feature type="domain" description="BSD" evidence="7">
    <location>
        <begin position="205"/>
        <end position="257"/>
    </location>
</feature>
<dbReference type="CDD" id="cd13229">
    <property type="entry name" value="PH_TFIIH"/>
    <property type="match status" value="1"/>
</dbReference>
<dbReference type="AlphaFoldDB" id="A0A8D8LVG5"/>
<dbReference type="SUPFAM" id="SSF140383">
    <property type="entry name" value="BSD domain-like"/>
    <property type="match status" value="2"/>
</dbReference>
<dbReference type="Pfam" id="PF03909">
    <property type="entry name" value="BSD"/>
    <property type="match status" value="1"/>
</dbReference>
<sequence>MEESSFLIDIITLFNIQFNYVINFSKMATSSEDVLLQVSNVRHKKGDGTLYVMSERIGFMTNNSDTMSSCYAYTDVKMQKISSEQKQKVQLQLVFHSGESVIFQFVCPSRSDSVTNRDAVKGYLTKLLPKFQKKVNKELEEKNRMLSSNAALFQLYRDLVITKIVDAEEFWSQHAPAYINKNGASQQQIGVPGNFLVNVKPQTDGCNAIKYNLTADTIECIFRTYPAVRQKHLEYVPHKLSESEFWVKFFQSHYFHKDRMHTGTKDLFSECAKHDDQELKKELSTVEQSEVNLNAFDNTVENEGYGLDNTEASSGSNNIVSENLIKRFNHHSIMVLKATRNNTEQQDTETGGARKKIRLLNEDESCELGQSEVKKIEKTNINLSKVEQMINGVKNPKTKVRNLHTILHKANSMRDNVCYDILNYRKPPGTTYLTPSNAVSALGELTPGGLLMNGLLEDSQSLAQLVPSEIEKEFRSLYLTICELLRHFWACFPPTTPTLEEKLVRMYDALRKFHQTKLNTFENRIMVECSTLNQQLTAHLNLILNTAYDKYSNWQSKRKFPAGLPIN</sequence>
<dbReference type="EMBL" id="HBUF01033618">
    <property type="protein sequence ID" value="CAG6615703.1"/>
    <property type="molecule type" value="Transcribed_RNA"/>
</dbReference>
<evidence type="ECO:0000256" key="6">
    <source>
        <dbReference type="ARBA" id="ARBA00023242"/>
    </source>
</evidence>
<keyword evidence="5" id="KW-0804">Transcription</keyword>
<dbReference type="SMART" id="SM00751">
    <property type="entry name" value="BSD"/>
    <property type="match status" value="2"/>
</dbReference>
<dbReference type="SUPFAM" id="SSF50729">
    <property type="entry name" value="PH domain-like"/>
    <property type="match status" value="1"/>
</dbReference>
<dbReference type="InterPro" id="IPR011993">
    <property type="entry name" value="PH-like_dom_sf"/>
</dbReference>
<keyword evidence="4" id="KW-0805">Transcription regulation</keyword>
<comment type="subcellular location">
    <subcellularLocation>
        <location evidence="1">Nucleus</location>
    </subcellularLocation>
</comment>
<dbReference type="EMBL" id="HBUF01033617">
    <property type="protein sequence ID" value="CAG6615701.1"/>
    <property type="molecule type" value="Transcribed_RNA"/>
</dbReference>
<evidence type="ECO:0000256" key="5">
    <source>
        <dbReference type="ARBA" id="ARBA00023163"/>
    </source>
</evidence>
<dbReference type="GO" id="GO:0006351">
    <property type="term" value="P:DNA-templated transcription"/>
    <property type="evidence" value="ECO:0007669"/>
    <property type="project" value="InterPro"/>
</dbReference>
<keyword evidence="6" id="KW-0539">Nucleus</keyword>
<dbReference type="InterPro" id="IPR013876">
    <property type="entry name" value="TFIIH_BTF_p62_N"/>
</dbReference>
<name>A0A8D8LVG5_9HEMI</name>
<dbReference type="PANTHER" id="PTHR12856">
    <property type="entry name" value="TRANSCRIPTION INITIATION FACTOR IIH-RELATED"/>
    <property type="match status" value="1"/>
</dbReference>
<dbReference type="PROSITE" id="PS50858">
    <property type="entry name" value="BSD"/>
    <property type="match status" value="2"/>
</dbReference>
<protein>
    <submittedName>
        <fullName evidence="8">General transcription factor IIH subunit 1</fullName>
    </submittedName>
</protein>
<organism evidence="8">
    <name type="scientific">Cacopsylla melanoneura</name>
    <dbReference type="NCBI Taxonomy" id="428564"/>
    <lineage>
        <taxon>Eukaryota</taxon>
        <taxon>Metazoa</taxon>
        <taxon>Ecdysozoa</taxon>
        <taxon>Arthropoda</taxon>
        <taxon>Hexapoda</taxon>
        <taxon>Insecta</taxon>
        <taxon>Pterygota</taxon>
        <taxon>Neoptera</taxon>
        <taxon>Paraneoptera</taxon>
        <taxon>Hemiptera</taxon>
        <taxon>Sternorrhyncha</taxon>
        <taxon>Psylloidea</taxon>
        <taxon>Psyllidae</taxon>
        <taxon>Psyllinae</taxon>
        <taxon>Cacopsylla</taxon>
    </lineage>
</organism>
<evidence type="ECO:0000256" key="2">
    <source>
        <dbReference type="ARBA" id="ARBA00009448"/>
    </source>
</evidence>